<feature type="region of interest" description="Disordered" evidence="1">
    <location>
        <begin position="302"/>
        <end position="325"/>
    </location>
</feature>
<name>A0A9W4MD81_9ACTN</name>
<dbReference type="AlphaFoldDB" id="A0A9W4MD81"/>
<dbReference type="Proteomes" id="UP001153328">
    <property type="component" value="Unassembled WGS sequence"/>
</dbReference>
<feature type="region of interest" description="Disordered" evidence="1">
    <location>
        <begin position="187"/>
        <end position="218"/>
    </location>
</feature>
<feature type="compositionally biased region" description="Basic and acidic residues" evidence="1">
    <location>
        <begin position="260"/>
        <end position="286"/>
    </location>
</feature>
<keyword evidence="3" id="KW-1185">Reference proteome</keyword>
<feature type="region of interest" description="Disordered" evidence="1">
    <location>
        <begin position="110"/>
        <end position="134"/>
    </location>
</feature>
<evidence type="ECO:0000256" key="1">
    <source>
        <dbReference type="SAM" id="MobiDB-lite"/>
    </source>
</evidence>
<feature type="compositionally biased region" description="Low complexity" evidence="1">
    <location>
        <begin position="232"/>
        <end position="242"/>
    </location>
</feature>
<proteinExistence type="predicted"/>
<evidence type="ECO:0000313" key="2">
    <source>
        <dbReference type="EMBL" id="CAG7646929.1"/>
    </source>
</evidence>
<organism evidence="2 3">
    <name type="scientific">Actinacidiphila bryophytorum</name>
    <dbReference type="NCBI Taxonomy" id="1436133"/>
    <lineage>
        <taxon>Bacteria</taxon>
        <taxon>Bacillati</taxon>
        <taxon>Actinomycetota</taxon>
        <taxon>Actinomycetes</taxon>
        <taxon>Kitasatosporales</taxon>
        <taxon>Streptomycetaceae</taxon>
        <taxon>Actinacidiphila</taxon>
    </lineage>
</organism>
<protein>
    <submittedName>
        <fullName evidence="2">Uncharacterized protein</fullName>
    </submittedName>
</protein>
<dbReference type="EMBL" id="CAJVAX010000018">
    <property type="protein sequence ID" value="CAG7646929.1"/>
    <property type="molecule type" value="Genomic_DNA"/>
</dbReference>
<sequence>MGHPQRPGRDQHRARRRHRLQRLRHPLQRHLRRHGVRTAAEHPLRALPRHLDAQPSRKARRPDGRRAERQPAGVRARGAPGQRRPERDADQQGPGQLADRRAALRRLHRRRLHGDRGHLPRPGLVHRQHDSGRHRQLDRTAVLDHHGHRAPQVRYLLGAQRPRRPEGHRGRCHQRHRELVAVHRRQGRPLRGLPADRRPQRAAGHQHRHLGYRAQPDPGQHLHLERARQGLPRPALPALRPGHGTHRDPAGRALQGLLRPDGRLGQRLQRQRDSHQHQPQPDHRLDPGLLLPQQRRVGQRLLERQPQHPGHPRGGDPGGLERQPGRERWQLGDLRLHRRQQRRLHAADGLHPQRGGLHDPVSCGCAPVATGP</sequence>
<comment type="caution">
    <text evidence="2">The sequence shown here is derived from an EMBL/GenBank/DDBJ whole genome shotgun (WGS) entry which is preliminary data.</text>
</comment>
<feature type="compositionally biased region" description="Basic residues" evidence="1">
    <location>
        <begin position="12"/>
        <end position="36"/>
    </location>
</feature>
<accession>A0A9W4MD81</accession>
<feature type="compositionally biased region" description="Basic and acidic residues" evidence="1">
    <location>
        <begin position="39"/>
        <end position="52"/>
    </location>
</feature>
<feature type="region of interest" description="Disordered" evidence="1">
    <location>
        <begin position="1"/>
        <end position="97"/>
    </location>
</feature>
<reference evidence="2" key="1">
    <citation type="submission" date="2021-06" db="EMBL/GenBank/DDBJ databases">
        <authorList>
            <person name="Arsene-Ploetze F."/>
        </authorList>
    </citation>
    <scope>NUCLEOTIDE SEQUENCE</scope>
    <source>
        <strain evidence="2">SBRY1</strain>
    </source>
</reference>
<feature type="region of interest" description="Disordered" evidence="1">
    <location>
        <begin position="232"/>
        <end position="290"/>
    </location>
</feature>
<gene>
    <name evidence="2" type="ORF">SBRY_40533</name>
</gene>
<evidence type="ECO:0000313" key="3">
    <source>
        <dbReference type="Proteomes" id="UP001153328"/>
    </source>
</evidence>